<dbReference type="EMBL" id="JACMSF010000065">
    <property type="protein sequence ID" value="MBC2907025.1"/>
    <property type="molecule type" value="Genomic_DNA"/>
</dbReference>
<accession>A0A7X1JB29</accession>
<evidence type="ECO:0000256" key="1">
    <source>
        <dbReference type="ARBA" id="ARBA00008791"/>
    </source>
</evidence>
<dbReference type="RefSeq" id="WP_186286992.1">
    <property type="nucleotide sequence ID" value="NZ_JACMSF010000065.1"/>
</dbReference>
<dbReference type="PANTHER" id="PTHR46553:SF3">
    <property type="entry name" value="ADENINE NUCLEOTIDE ALPHA HYDROLASES-LIKE SUPERFAMILY PROTEIN"/>
    <property type="match status" value="1"/>
</dbReference>
<proteinExistence type="inferred from homology"/>
<dbReference type="InterPro" id="IPR014729">
    <property type="entry name" value="Rossmann-like_a/b/a_fold"/>
</dbReference>
<comment type="similarity">
    <text evidence="1">Belongs to the universal stress protein A family.</text>
</comment>
<dbReference type="PANTHER" id="PTHR46553">
    <property type="entry name" value="ADENINE NUCLEOTIDE ALPHA HYDROLASES-LIKE SUPERFAMILY PROTEIN"/>
    <property type="match status" value="1"/>
</dbReference>
<evidence type="ECO:0000313" key="3">
    <source>
        <dbReference type="EMBL" id="MBC2907025.1"/>
    </source>
</evidence>
<dbReference type="PRINTS" id="PR01438">
    <property type="entry name" value="UNVRSLSTRESS"/>
</dbReference>
<gene>
    <name evidence="3" type="ORF">H4N64_37055</name>
</gene>
<protein>
    <submittedName>
        <fullName evidence="3">Universal stress protein</fullName>
    </submittedName>
</protein>
<keyword evidence="4" id="KW-1185">Reference proteome</keyword>
<dbReference type="InterPro" id="IPR006016">
    <property type="entry name" value="UspA"/>
</dbReference>
<sequence length="297" mass="31441">MELPFVVGVDGSESSLHAVDWAVDEAVRHGLPLRIVHASLWERYEGAALAETPGADPAVVTEHDLAESVVALADQRARQRAPTLEISTSVLPEDPVSALLREARLASAVVTGVRGRGPIRELLLGSVGLSLAARAPCPVAVVRGRAENRHTANGRIVLAVGDTTAAAAVRYAFREAAVRECEVEAVRAWRRPAHRTAPHPLLTGAPAHAEEDHASALLDKALDTIAEEYTGVTLHRSLVEGSARHALVTRSCAADLLIIGAHRRHGHLGPQLGLVGHTVLHHAECPVAVIPRTSDSG</sequence>
<comment type="caution">
    <text evidence="3">The sequence shown here is derived from an EMBL/GenBank/DDBJ whole genome shotgun (WGS) entry which is preliminary data.</text>
</comment>
<evidence type="ECO:0000313" key="4">
    <source>
        <dbReference type="Proteomes" id="UP000584670"/>
    </source>
</evidence>
<evidence type="ECO:0000259" key="2">
    <source>
        <dbReference type="Pfam" id="PF00582"/>
    </source>
</evidence>
<feature type="domain" description="UspA" evidence="2">
    <location>
        <begin position="154"/>
        <end position="291"/>
    </location>
</feature>
<dbReference type="SUPFAM" id="SSF52402">
    <property type="entry name" value="Adenine nucleotide alpha hydrolases-like"/>
    <property type="match status" value="2"/>
</dbReference>
<feature type="domain" description="UspA" evidence="2">
    <location>
        <begin position="5"/>
        <end position="143"/>
    </location>
</feature>
<organism evidence="3 4">
    <name type="scientific">Streptomyces cupreus</name>
    <dbReference type="NCBI Taxonomy" id="2759956"/>
    <lineage>
        <taxon>Bacteria</taxon>
        <taxon>Bacillati</taxon>
        <taxon>Actinomycetota</taxon>
        <taxon>Actinomycetes</taxon>
        <taxon>Kitasatosporales</taxon>
        <taxon>Streptomycetaceae</taxon>
        <taxon>Streptomyces</taxon>
    </lineage>
</organism>
<dbReference type="Pfam" id="PF00582">
    <property type="entry name" value="Usp"/>
    <property type="match status" value="2"/>
</dbReference>
<reference evidence="3 4" key="1">
    <citation type="submission" date="2020-08" db="EMBL/GenBank/DDBJ databases">
        <title>Streptomyces sp. PSKA01 genome sequencing and assembly.</title>
        <authorList>
            <person name="Mandal S."/>
            <person name="Maiti P.K."/>
            <person name="Das P."/>
        </authorList>
    </citation>
    <scope>NUCLEOTIDE SEQUENCE [LARGE SCALE GENOMIC DNA]</scope>
    <source>
        <strain evidence="3 4">PSKA01</strain>
    </source>
</reference>
<dbReference type="Gene3D" id="3.40.50.620">
    <property type="entry name" value="HUPs"/>
    <property type="match status" value="2"/>
</dbReference>
<dbReference type="Proteomes" id="UP000584670">
    <property type="component" value="Unassembled WGS sequence"/>
</dbReference>
<name>A0A7X1JB29_9ACTN</name>
<dbReference type="InterPro" id="IPR006015">
    <property type="entry name" value="Universal_stress_UspA"/>
</dbReference>
<dbReference type="AlphaFoldDB" id="A0A7X1JB29"/>